<comment type="caution">
    <text evidence="1">The sequence shown here is derived from an EMBL/GenBank/DDBJ whole genome shotgun (WGS) entry which is preliminary data.</text>
</comment>
<proteinExistence type="predicted"/>
<protein>
    <submittedName>
        <fullName evidence="1">Uncharacterized protein</fullName>
    </submittedName>
</protein>
<dbReference type="EMBL" id="JANPWB010000002">
    <property type="protein sequence ID" value="KAJ1211549.1"/>
    <property type="molecule type" value="Genomic_DNA"/>
</dbReference>
<reference evidence="1" key="1">
    <citation type="journal article" date="2022" name="bioRxiv">
        <title>Sequencing and chromosome-scale assembly of the giantPleurodeles waltlgenome.</title>
        <authorList>
            <person name="Brown T."/>
            <person name="Elewa A."/>
            <person name="Iarovenko S."/>
            <person name="Subramanian E."/>
            <person name="Araus A.J."/>
            <person name="Petzold A."/>
            <person name="Susuki M."/>
            <person name="Suzuki K.-i.T."/>
            <person name="Hayashi T."/>
            <person name="Toyoda A."/>
            <person name="Oliveira C."/>
            <person name="Osipova E."/>
            <person name="Leigh N.D."/>
            <person name="Simon A."/>
            <person name="Yun M.H."/>
        </authorList>
    </citation>
    <scope>NUCLEOTIDE SEQUENCE</scope>
    <source>
        <strain evidence="1">20211129_DDA</strain>
        <tissue evidence="1">Liver</tissue>
    </source>
</reference>
<accession>A0AAV7WBY6</accession>
<name>A0AAV7WBY6_PLEWA</name>
<evidence type="ECO:0000313" key="1">
    <source>
        <dbReference type="EMBL" id="KAJ1211549.1"/>
    </source>
</evidence>
<dbReference type="AlphaFoldDB" id="A0AAV7WBY6"/>
<sequence>MKSSPSKNDIIRNISPVPPLLTALGQSSPKKEGAGKATRVNTMLLQCRYIVSCERGCRRRLRPAGELLQHWEVSLVGADASQLRYAAAILLSVDRQLMLSNVKMFKSWTKNLLRE</sequence>
<organism evidence="1 2">
    <name type="scientific">Pleurodeles waltl</name>
    <name type="common">Iberian ribbed newt</name>
    <dbReference type="NCBI Taxonomy" id="8319"/>
    <lineage>
        <taxon>Eukaryota</taxon>
        <taxon>Metazoa</taxon>
        <taxon>Chordata</taxon>
        <taxon>Craniata</taxon>
        <taxon>Vertebrata</taxon>
        <taxon>Euteleostomi</taxon>
        <taxon>Amphibia</taxon>
        <taxon>Batrachia</taxon>
        <taxon>Caudata</taxon>
        <taxon>Salamandroidea</taxon>
        <taxon>Salamandridae</taxon>
        <taxon>Pleurodelinae</taxon>
        <taxon>Pleurodeles</taxon>
    </lineage>
</organism>
<evidence type="ECO:0000313" key="2">
    <source>
        <dbReference type="Proteomes" id="UP001066276"/>
    </source>
</evidence>
<keyword evidence="2" id="KW-1185">Reference proteome</keyword>
<dbReference type="Proteomes" id="UP001066276">
    <property type="component" value="Chromosome 1_2"/>
</dbReference>
<gene>
    <name evidence="1" type="ORF">NDU88_006907</name>
</gene>